<accession>A0ABD6D981</accession>
<feature type="domain" description="Pvc16 N-terminal" evidence="1">
    <location>
        <begin position="2"/>
        <end position="182"/>
    </location>
</feature>
<dbReference type="RefSeq" id="WP_256396213.1">
    <property type="nucleotide sequence ID" value="NZ_JANHDJ010000003.1"/>
</dbReference>
<evidence type="ECO:0000313" key="2">
    <source>
        <dbReference type="EMBL" id="MFD1642814.1"/>
    </source>
</evidence>
<evidence type="ECO:0000313" key="3">
    <source>
        <dbReference type="Proteomes" id="UP001597052"/>
    </source>
</evidence>
<dbReference type="InterPro" id="IPR025351">
    <property type="entry name" value="Pvc16_N"/>
</dbReference>
<gene>
    <name evidence="2" type="ORF">ACFSBW_13110</name>
</gene>
<organism evidence="2 3">
    <name type="scientific">Halohasta litorea</name>
    <dbReference type="NCBI Taxonomy" id="869891"/>
    <lineage>
        <taxon>Archaea</taxon>
        <taxon>Methanobacteriati</taxon>
        <taxon>Methanobacteriota</taxon>
        <taxon>Stenosarchaea group</taxon>
        <taxon>Halobacteria</taxon>
        <taxon>Halobacteriales</taxon>
        <taxon>Haloferacaceae</taxon>
        <taxon>Halohasta</taxon>
    </lineage>
</organism>
<keyword evidence="3" id="KW-1185">Reference proteome</keyword>
<comment type="caution">
    <text evidence="2">The sequence shown here is derived from an EMBL/GenBank/DDBJ whole genome shotgun (WGS) entry which is preliminary data.</text>
</comment>
<evidence type="ECO:0000259" key="1">
    <source>
        <dbReference type="Pfam" id="PF14065"/>
    </source>
</evidence>
<dbReference type="Pfam" id="PF14065">
    <property type="entry name" value="Pvc16_N"/>
    <property type="match status" value="1"/>
</dbReference>
<name>A0ABD6D981_9EURY</name>
<sequence length="194" mass="21054">MSETLRGLLRDRFAARDDVFSMDGKAVSLVAPDEVSTDSETRLSLSLYRVEENAAMKNTEAARHTGDPTVSQEPPLALDLYYLVTAYPGSTDDGAAATVEQQRILGLAMQTFHDNAVLTGDQLAGSLDPELELQISLVNASIDELSGLWSTVPEAAFQPSAVYHVGPVLIDSRQREEVVPVTDRETTVDRTTDS</sequence>
<protein>
    <submittedName>
        <fullName evidence="2">DUF4255 domain-containing protein</fullName>
    </submittedName>
</protein>
<reference evidence="2 3" key="1">
    <citation type="journal article" date="2019" name="Int. J. Syst. Evol. Microbiol.">
        <title>The Global Catalogue of Microorganisms (GCM) 10K type strain sequencing project: providing services to taxonomists for standard genome sequencing and annotation.</title>
        <authorList>
            <consortium name="The Broad Institute Genomics Platform"/>
            <consortium name="The Broad Institute Genome Sequencing Center for Infectious Disease"/>
            <person name="Wu L."/>
            <person name="Ma J."/>
        </authorList>
    </citation>
    <scope>NUCLEOTIDE SEQUENCE [LARGE SCALE GENOMIC DNA]</scope>
    <source>
        <strain evidence="2 3">CGMCC 1.10593</strain>
    </source>
</reference>
<proteinExistence type="predicted"/>
<dbReference type="EMBL" id="JBHUDM010000003">
    <property type="protein sequence ID" value="MFD1642814.1"/>
    <property type="molecule type" value="Genomic_DNA"/>
</dbReference>
<dbReference type="Proteomes" id="UP001597052">
    <property type="component" value="Unassembled WGS sequence"/>
</dbReference>
<dbReference type="AlphaFoldDB" id="A0ABD6D981"/>